<keyword evidence="3" id="KW-1185">Reference proteome</keyword>
<gene>
    <name evidence="2" type="ORF">BCR33DRAFT_781258</name>
</gene>
<dbReference type="PANTHER" id="PTHR15629">
    <property type="entry name" value="SH3YL1 PROTEIN"/>
    <property type="match status" value="1"/>
</dbReference>
<name>A0A1Y2CUI7_9FUNG</name>
<dbReference type="AlphaFoldDB" id="A0A1Y2CUI7"/>
<evidence type="ECO:0000259" key="1">
    <source>
        <dbReference type="Pfam" id="PF04366"/>
    </source>
</evidence>
<proteinExistence type="predicted"/>
<dbReference type="InterPro" id="IPR051702">
    <property type="entry name" value="SH3_domain_YSC84-like"/>
</dbReference>
<dbReference type="STRING" id="329046.A0A1Y2CUI7"/>
<evidence type="ECO:0000313" key="3">
    <source>
        <dbReference type="Proteomes" id="UP000193642"/>
    </source>
</evidence>
<dbReference type="EMBL" id="MCGO01000007">
    <property type="protein sequence ID" value="ORY50556.1"/>
    <property type="molecule type" value="Genomic_DNA"/>
</dbReference>
<sequence length="274" mass="27951">MSFFSKLSTKMNAAATTVSAKISEVAEKGSASIDKAVANQKETTPSGQVFNQDYAGECTRAAAIINQFIIPDPTTGGLDNTIPMDVISKCKGLAILQVARAGMGISGRYGSGIVIAKLEDGTWSAPMSARQLGVGFQIGGDITDFVMVLNTVEAVKAFSQGGDIKVGGSLSVAAGPVGRSAEASASLNYASPVFSYSKSKGLFAGASLDGSAVMEGKEQNEKFYGRVIGAQELLSGSVERPAVAAALYQALETRVKQEAAAAAAVPVPAPAASA</sequence>
<evidence type="ECO:0000313" key="2">
    <source>
        <dbReference type="EMBL" id="ORY50556.1"/>
    </source>
</evidence>
<dbReference type="Pfam" id="PF04366">
    <property type="entry name" value="Ysc84"/>
    <property type="match status" value="1"/>
</dbReference>
<accession>A0A1Y2CUI7</accession>
<dbReference type="Proteomes" id="UP000193642">
    <property type="component" value="Unassembled WGS sequence"/>
</dbReference>
<dbReference type="PANTHER" id="PTHR15629:SF2">
    <property type="entry name" value="SH3 DOMAIN-CONTAINING YSC84-LIKE PROTEIN 1"/>
    <property type="match status" value="1"/>
</dbReference>
<dbReference type="OrthoDB" id="443981at2759"/>
<comment type="caution">
    <text evidence="2">The sequence shown here is derived from an EMBL/GenBank/DDBJ whole genome shotgun (WGS) entry which is preliminary data.</text>
</comment>
<dbReference type="GO" id="GO:0035091">
    <property type="term" value="F:phosphatidylinositol binding"/>
    <property type="evidence" value="ECO:0007669"/>
    <property type="project" value="TreeGrafter"/>
</dbReference>
<feature type="domain" description="Ysc84 actin-binding" evidence="1">
    <location>
        <begin position="131"/>
        <end position="253"/>
    </location>
</feature>
<organism evidence="2 3">
    <name type="scientific">Rhizoclosmatium globosum</name>
    <dbReference type="NCBI Taxonomy" id="329046"/>
    <lineage>
        <taxon>Eukaryota</taxon>
        <taxon>Fungi</taxon>
        <taxon>Fungi incertae sedis</taxon>
        <taxon>Chytridiomycota</taxon>
        <taxon>Chytridiomycota incertae sedis</taxon>
        <taxon>Chytridiomycetes</taxon>
        <taxon>Chytridiales</taxon>
        <taxon>Chytriomycetaceae</taxon>
        <taxon>Rhizoclosmatium</taxon>
    </lineage>
</organism>
<protein>
    <submittedName>
        <fullName evidence="2">DUF500-domain-containing protein</fullName>
    </submittedName>
</protein>
<reference evidence="2 3" key="1">
    <citation type="submission" date="2016-07" db="EMBL/GenBank/DDBJ databases">
        <title>Pervasive Adenine N6-methylation of Active Genes in Fungi.</title>
        <authorList>
            <consortium name="DOE Joint Genome Institute"/>
            <person name="Mondo S.J."/>
            <person name="Dannebaum R.O."/>
            <person name="Kuo R.C."/>
            <person name="Labutti K."/>
            <person name="Haridas S."/>
            <person name="Kuo A."/>
            <person name="Salamov A."/>
            <person name="Ahrendt S.R."/>
            <person name="Lipzen A."/>
            <person name="Sullivan W."/>
            <person name="Andreopoulos W.B."/>
            <person name="Clum A."/>
            <person name="Lindquist E."/>
            <person name="Daum C."/>
            <person name="Ramamoorthy G.K."/>
            <person name="Gryganskyi A."/>
            <person name="Culley D."/>
            <person name="Magnuson J.K."/>
            <person name="James T.Y."/>
            <person name="O'Malley M.A."/>
            <person name="Stajich J.E."/>
            <person name="Spatafora J.W."/>
            <person name="Visel A."/>
            <person name="Grigoriev I.V."/>
        </authorList>
    </citation>
    <scope>NUCLEOTIDE SEQUENCE [LARGE SCALE GENOMIC DNA]</scope>
    <source>
        <strain evidence="2 3">JEL800</strain>
    </source>
</reference>
<dbReference type="InterPro" id="IPR007461">
    <property type="entry name" value="Ysc84_actin-binding"/>
</dbReference>